<keyword evidence="13" id="KW-1185">Reference proteome</keyword>
<dbReference type="InterPro" id="IPR051031">
    <property type="entry name" value="RING-box_E3_Ubiquitin_Ligase"/>
</dbReference>
<feature type="compositionally biased region" description="Acidic residues" evidence="10">
    <location>
        <begin position="160"/>
        <end position="189"/>
    </location>
</feature>
<name>A0A8H2VE11_9SACH</name>
<keyword evidence="4 9" id="KW-0863">Zinc-finger</keyword>
<dbReference type="RefSeq" id="XP_041405193.1">
    <property type="nucleotide sequence ID" value="XM_041549259.1"/>
</dbReference>
<evidence type="ECO:0000256" key="4">
    <source>
        <dbReference type="ARBA" id="ARBA00022771"/>
    </source>
</evidence>
<proteinExistence type="predicted"/>
<dbReference type="GO" id="GO:0097602">
    <property type="term" value="F:cullin family protein binding"/>
    <property type="evidence" value="ECO:0007669"/>
    <property type="project" value="InterPro"/>
</dbReference>
<evidence type="ECO:0000259" key="11">
    <source>
        <dbReference type="PROSITE" id="PS50089"/>
    </source>
</evidence>
<dbReference type="AlphaFoldDB" id="A0A8H2VE11"/>
<dbReference type="SMART" id="SM01197">
    <property type="entry name" value="FANCL_C"/>
    <property type="match status" value="1"/>
</dbReference>
<dbReference type="CDD" id="cd16456">
    <property type="entry name" value="RING-H2_APC11"/>
    <property type="match status" value="1"/>
</dbReference>
<dbReference type="SUPFAM" id="SSF57850">
    <property type="entry name" value="RING/U-box"/>
    <property type="match status" value="1"/>
</dbReference>
<gene>
    <name evidence="12" type="ORF">KABA2_02S13002</name>
</gene>
<dbReference type="GO" id="GO:0008270">
    <property type="term" value="F:zinc ion binding"/>
    <property type="evidence" value="ECO:0007669"/>
    <property type="project" value="UniProtKB-KW"/>
</dbReference>
<dbReference type="GO" id="GO:0061630">
    <property type="term" value="F:ubiquitin protein ligase activity"/>
    <property type="evidence" value="ECO:0007669"/>
    <property type="project" value="InterPro"/>
</dbReference>
<evidence type="ECO:0000256" key="10">
    <source>
        <dbReference type="SAM" id="MobiDB-lite"/>
    </source>
</evidence>
<reference evidence="12 13" key="1">
    <citation type="submission" date="2020-05" db="EMBL/GenBank/DDBJ databases">
        <authorList>
            <person name="Casaregola S."/>
            <person name="Devillers H."/>
            <person name="Grondin C."/>
        </authorList>
    </citation>
    <scope>NUCLEOTIDE SEQUENCE [LARGE SCALE GENOMIC DNA]</scope>
    <source>
        <strain evidence="12 13">CLIB 1767</strain>
    </source>
</reference>
<dbReference type="GO" id="GO:0031145">
    <property type="term" value="P:anaphase-promoting complex-dependent catabolic process"/>
    <property type="evidence" value="ECO:0007669"/>
    <property type="project" value="InterPro"/>
</dbReference>
<dbReference type="SMART" id="SM00184">
    <property type="entry name" value="RING"/>
    <property type="match status" value="1"/>
</dbReference>
<evidence type="ECO:0000256" key="5">
    <source>
        <dbReference type="ARBA" id="ARBA00022776"/>
    </source>
</evidence>
<evidence type="ECO:0000256" key="3">
    <source>
        <dbReference type="ARBA" id="ARBA00022723"/>
    </source>
</evidence>
<dbReference type="PROSITE" id="PS50089">
    <property type="entry name" value="ZF_RING_2"/>
    <property type="match status" value="1"/>
</dbReference>
<keyword evidence="6" id="KW-0833">Ubl conjugation pathway</keyword>
<keyword evidence="7" id="KW-0862">Zinc</keyword>
<keyword evidence="8" id="KW-0131">Cell cycle</keyword>
<dbReference type="InterPro" id="IPR024991">
    <property type="entry name" value="RING-H2_APC11"/>
</dbReference>
<evidence type="ECO:0000256" key="7">
    <source>
        <dbReference type="ARBA" id="ARBA00022833"/>
    </source>
</evidence>
<evidence type="ECO:0000256" key="1">
    <source>
        <dbReference type="ARBA" id="ARBA00013928"/>
    </source>
</evidence>
<dbReference type="EMBL" id="CAEFZW010000002">
    <property type="protein sequence ID" value="CAB4253155.1"/>
    <property type="molecule type" value="Genomic_DNA"/>
</dbReference>
<dbReference type="GeneID" id="64856310"/>
<keyword evidence="5" id="KW-0498">Mitosis</keyword>
<dbReference type="InterPro" id="IPR013083">
    <property type="entry name" value="Znf_RING/FYVE/PHD"/>
</dbReference>
<keyword evidence="2" id="KW-0132">Cell division</keyword>
<organism evidence="12 13">
    <name type="scientific">Maudiozyma barnettii</name>
    <dbReference type="NCBI Taxonomy" id="61262"/>
    <lineage>
        <taxon>Eukaryota</taxon>
        <taxon>Fungi</taxon>
        <taxon>Dikarya</taxon>
        <taxon>Ascomycota</taxon>
        <taxon>Saccharomycotina</taxon>
        <taxon>Saccharomycetes</taxon>
        <taxon>Saccharomycetales</taxon>
        <taxon>Saccharomycetaceae</taxon>
        <taxon>Maudiozyma</taxon>
    </lineage>
</organism>
<evidence type="ECO:0000256" key="6">
    <source>
        <dbReference type="ARBA" id="ARBA00022786"/>
    </source>
</evidence>
<protein>
    <recommendedName>
        <fullName evidence="1">Anaphase-promoting complex subunit 11</fullName>
    </recommendedName>
</protein>
<evidence type="ECO:0000256" key="9">
    <source>
        <dbReference type="PROSITE-ProRule" id="PRU00175"/>
    </source>
</evidence>
<dbReference type="Gene3D" id="3.30.40.10">
    <property type="entry name" value="Zinc/RING finger domain, C3HC4 (zinc finger)"/>
    <property type="match status" value="1"/>
</dbReference>
<dbReference type="Proteomes" id="UP000644660">
    <property type="component" value="Unassembled WGS sequence"/>
</dbReference>
<accession>A0A8H2VE11</accession>
<dbReference type="GO" id="GO:0005680">
    <property type="term" value="C:anaphase-promoting complex"/>
    <property type="evidence" value="ECO:0007669"/>
    <property type="project" value="InterPro"/>
</dbReference>
<evidence type="ECO:0000256" key="8">
    <source>
        <dbReference type="ARBA" id="ARBA00023306"/>
    </source>
</evidence>
<dbReference type="GO" id="GO:0051301">
    <property type="term" value="P:cell division"/>
    <property type="evidence" value="ECO:0007669"/>
    <property type="project" value="UniProtKB-KW"/>
</dbReference>
<evidence type="ECO:0000256" key="2">
    <source>
        <dbReference type="ARBA" id="ARBA00022618"/>
    </source>
</evidence>
<feature type="domain" description="RING-type" evidence="11">
    <location>
        <begin position="68"/>
        <end position="111"/>
    </location>
</feature>
<keyword evidence="3" id="KW-0479">Metal-binding</keyword>
<dbReference type="PANTHER" id="PTHR11210">
    <property type="entry name" value="RING BOX"/>
    <property type="match status" value="1"/>
</dbReference>
<comment type="caution">
    <text evidence="12">The sequence shown here is derived from an EMBL/GenBank/DDBJ whole genome shotgun (WGS) entry which is preliminary data.</text>
</comment>
<dbReference type="InterPro" id="IPR001841">
    <property type="entry name" value="Znf_RING"/>
</dbReference>
<dbReference type="OrthoDB" id="1681166at2759"/>
<feature type="region of interest" description="Disordered" evidence="10">
    <location>
        <begin position="149"/>
        <end position="189"/>
    </location>
</feature>
<dbReference type="Pfam" id="PF12861">
    <property type="entry name" value="zf-ANAPC11"/>
    <property type="match status" value="1"/>
</dbReference>
<evidence type="ECO:0000313" key="13">
    <source>
        <dbReference type="Proteomes" id="UP000644660"/>
    </source>
</evidence>
<evidence type="ECO:0000313" key="12">
    <source>
        <dbReference type="EMBL" id="CAB4253155.1"/>
    </source>
</evidence>
<sequence>MKVSVKEVYPVFAWSWDTDTGSKAFFHNDPQHNERPDFNNETYTFLKNYRNDEDDVCGICRVSYNGVCPNCKLPGRSCPLVVGQCNHNFHVHCIYRWLDTVNSKGLCPMCRQEFTLKEDVIINTKHWEHFMTLLSKNRERRLLMEREEQDLNNEIMREEDAGEQDGTEGQQELEEEDDMQYDDDDDQEI</sequence>